<dbReference type="AlphaFoldDB" id="A0A135S4E7"/>
<comment type="caution">
    <text evidence="8">The sequence shown here is derived from an EMBL/GenBank/DDBJ whole genome shotgun (WGS) entry which is preliminary data.</text>
</comment>
<dbReference type="OrthoDB" id="3037908at2759"/>
<dbReference type="GO" id="GO:0005634">
    <property type="term" value="C:nucleus"/>
    <property type="evidence" value="ECO:0007669"/>
    <property type="project" value="UniProtKB-SubCell"/>
</dbReference>
<feature type="domain" description="Zn(2)-C6 fungal-type" evidence="7">
    <location>
        <begin position="15"/>
        <end position="45"/>
    </location>
</feature>
<protein>
    <submittedName>
        <fullName evidence="8">Binuclear zinc transcription factor</fullName>
    </submittedName>
</protein>
<dbReference type="Proteomes" id="UP000070054">
    <property type="component" value="Unassembled WGS sequence"/>
</dbReference>
<evidence type="ECO:0000256" key="4">
    <source>
        <dbReference type="ARBA" id="ARBA00023163"/>
    </source>
</evidence>
<dbReference type="PANTHER" id="PTHR47338">
    <property type="entry name" value="ZN(II)2CYS6 TRANSCRIPTION FACTOR (EUROFUNG)-RELATED"/>
    <property type="match status" value="1"/>
</dbReference>
<dbReference type="CDD" id="cd12148">
    <property type="entry name" value="fungal_TF_MHR"/>
    <property type="match status" value="1"/>
</dbReference>
<evidence type="ECO:0000313" key="9">
    <source>
        <dbReference type="Proteomes" id="UP000070054"/>
    </source>
</evidence>
<dbReference type="Pfam" id="PF00172">
    <property type="entry name" value="Zn_clus"/>
    <property type="match status" value="1"/>
</dbReference>
<dbReference type="InterPro" id="IPR007219">
    <property type="entry name" value="XnlR_reg_dom"/>
</dbReference>
<feature type="region of interest" description="Disordered" evidence="6">
    <location>
        <begin position="73"/>
        <end position="93"/>
    </location>
</feature>
<keyword evidence="5" id="KW-0539">Nucleus</keyword>
<dbReference type="GO" id="GO:0008270">
    <property type="term" value="F:zinc ion binding"/>
    <property type="evidence" value="ECO:0007669"/>
    <property type="project" value="InterPro"/>
</dbReference>
<comment type="subcellular location">
    <subcellularLocation>
        <location evidence="1">Nucleus</location>
    </subcellularLocation>
</comment>
<evidence type="ECO:0000256" key="6">
    <source>
        <dbReference type="SAM" id="MobiDB-lite"/>
    </source>
</evidence>
<evidence type="ECO:0000256" key="1">
    <source>
        <dbReference type="ARBA" id="ARBA00004123"/>
    </source>
</evidence>
<evidence type="ECO:0000259" key="7">
    <source>
        <dbReference type="PROSITE" id="PS50048"/>
    </source>
</evidence>
<dbReference type="PANTHER" id="PTHR47338:SF10">
    <property type="entry name" value="TRANSCRIPTION FACTOR DOMAIN-CONTAINING PROTEIN-RELATED"/>
    <property type="match status" value="1"/>
</dbReference>
<dbReference type="InterPro" id="IPR036864">
    <property type="entry name" value="Zn2-C6_fun-type_DNA-bd_sf"/>
</dbReference>
<evidence type="ECO:0000256" key="5">
    <source>
        <dbReference type="ARBA" id="ARBA00023242"/>
    </source>
</evidence>
<dbReference type="SUPFAM" id="SSF57701">
    <property type="entry name" value="Zn2/Cys6 DNA-binding domain"/>
    <property type="match status" value="1"/>
</dbReference>
<feature type="compositionally biased region" description="Polar residues" evidence="6">
    <location>
        <begin position="77"/>
        <end position="90"/>
    </location>
</feature>
<reference evidence="8 9" key="1">
    <citation type="submission" date="2014-02" db="EMBL/GenBank/DDBJ databases">
        <title>The genome sequence of Colletotrichum nymphaeae SA-01.</title>
        <authorList>
            <person name="Baroncelli R."/>
            <person name="Thon M.R."/>
        </authorList>
    </citation>
    <scope>NUCLEOTIDE SEQUENCE [LARGE SCALE GENOMIC DNA]</scope>
    <source>
        <strain evidence="8 9">SA-01</strain>
    </source>
</reference>
<evidence type="ECO:0000313" key="8">
    <source>
        <dbReference type="EMBL" id="KXH30731.1"/>
    </source>
</evidence>
<evidence type="ECO:0000256" key="3">
    <source>
        <dbReference type="ARBA" id="ARBA00023015"/>
    </source>
</evidence>
<keyword evidence="9" id="KW-1185">Reference proteome</keyword>
<accession>A0A135S4E7</accession>
<dbReference type="GO" id="GO:0000981">
    <property type="term" value="F:DNA-binding transcription factor activity, RNA polymerase II-specific"/>
    <property type="evidence" value="ECO:0007669"/>
    <property type="project" value="InterPro"/>
</dbReference>
<sequence length="608" mass="68371">MQSQKGNDAPANQFSCTQCRTRKLRCDRARPRCGRCARLGDSCDYPQSRRANVGRRKRVHELEAKLEQLERLAKTGDNPSASENDESPPQQIAGESADCLTRDLPYATTSTSGTPDQNQPPLNDKTSFTDLLSLGLFEQSPSQDVIEFLTRTYFEKWQYAAPMLHPTRYTMSLYLPPHMQPPMCLQYIVMASGAEVTKTHRQLAMPFYHRAKAYVEADEMRLDRVADTTQKKGDGQFFATVAHAQCWTLIANFEAQQLYFAQASMSLCRAIRIGQMLGLHRVDGEGVDAMSLLPPPQDWSEAEERRRTWWVIYCSDRLVSGSTGWPVMINQQDITTHLPASETAFETGVEEQTSPLTSILLQEGRDFSAFAGRVLAAACFFQAFQHSTRTLPDDDLTDPRTSRNWKRHREIDNDLVGLLAALPDDLTLPRNIQSRNATFVNAIIHTSVILLHRAALARIESSGLPEHMAKQSQARLICAAEEILNIIRMMPDITQTLKNPMMTFSIYTASLVFLENWDTSAQDYRRQDNLDFILRIIILAAKAWNNPVTKSTAVQLAVDMRQRGLESEVVDKATELSPGLDMEPIMAKGLSSSSNFVYQVKTADDAAH</sequence>
<keyword evidence="4" id="KW-0804">Transcription</keyword>
<dbReference type="SMART" id="SM00066">
    <property type="entry name" value="GAL4"/>
    <property type="match status" value="1"/>
</dbReference>
<dbReference type="Pfam" id="PF04082">
    <property type="entry name" value="Fungal_trans"/>
    <property type="match status" value="1"/>
</dbReference>
<dbReference type="GO" id="GO:0006351">
    <property type="term" value="P:DNA-templated transcription"/>
    <property type="evidence" value="ECO:0007669"/>
    <property type="project" value="InterPro"/>
</dbReference>
<name>A0A135S4E7_9PEZI</name>
<dbReference type="EMBL" id="JEMN01001643">
    <property type="protein sequence ID" value="KXH30731.1"/>
    <property type="molecule type" value="Genomic_DNA"/>
</dbReference>
<dbReference type="InterPro" id="IPR050815">
    <property type="entry name" value="TF_fung"/>
</dbReference>
<dbReference type="PROSITE" id="PS50048">
    <property type="entry name" value="ZN2_CY6_FUNGAL_2"/>
    <property type="match status" value="1"/>
</dbReference>
<dbReference type="InterPro" id="IPR001138">
    <property type="entry name" value="Zn2Cys6_DnaBD"/>
</dbReference>
<feature type="compositionally biased region" description="Polar residues" evidence="6">
    <location>
        <begin position="107"/>
        <end position="125"/>
    </location>
</feature>
<dbReference type="GO" id="GO:0003677">
    <property type="term" value="F:DNA binding"/>
    <property type="evidence" value="ECO:0007669"/>
    <property type="project" value="InterPro"/>
</dbReference>
<dbReference type="PROSITE" id="PS00463">
    <property type="entry name" value="ZN2_CY6_FUNGAL_1"/>
    <property type="match status" value="1"/>
</dbReference>
<keyword evidence="3" id="KW-0805">Transcription regulation</keyword>
<dbReference type="CDD" id="cd00067">
    <property type="entry name" value="GAL4"/>
    <property type="match status" value="1"/>
</dbReference>
<gene>
    <name evidence="8" type="ORF">CNYM01_09361</name>
</gene>
<feature type="region of interest" description="Disordered" evidence="6">
    <location>
        <begin position="105"/>
        <end position="125"/>
    </location>
</feature>
<proteinExistence type="predicted"/>
<keyword evidence="2" id="KW-0479">Metal-binding</keyword>
<dbReference type="Gene3D" id="4.10.240.10">
    <property type="entry name" value="Zn(2)-C6 fungal-type DNA-binding domain"/>
    <property type="match status" value="1"/>
</dbReference>
<organism evidence="8 9">
    <name type="scientific">Colletotrichum nymphaeae SA-01</name>
    <dbReference type="NCBI Taxonomy" id="1460502"/>
    <lineage>
        <taxon>Eukaryota</taxon>
        <taxon>Fungi</taxon>
        <taxon>Dikarya</taxon>
        <taxon>Ascomycota</taxon>
        <taxon>Pezizomycotina</taxon>
        <taxon>Sordariomycetes</taxon>
        <taxon>Hypocreomycetidae</taxon>
        <taxon>Glomerellales</taxon>
        <taxon>Glomerellaceae</taxon>
        <taxon>Colletotrichum</taxon>
        <taxon>Colletotrichum acutatum species complex</taxon>
    </lineage>
</organism>
<dbReference type="SMART" id="SM00906">
    <property type="entry name" value="Fungal_trans"/>
    <property type="match status" value="1"/>
</dbReference>
<evidence type="ECO:0000256" key="2">
    <source>
        <dbReference type="ARBA" id="ARBA00022723"/>
    </source>
</evidence>